<dbReference type="PANTHER" id="PTHR22600:SF57">
    <property type="entry name" value="BETA-N-ACETYLHEXOSAMINIDASE"/>
    <property type="match status" value="1"/>
</dbReference>
<evidence type="ECO:0000256" key="5">
    <source>
        <dbReference type="ARBA" id="ARBA00023295"/>
    </source>
</evidence>
<evidence type="ECO:0000256" key="4">
    <source>
        <dbReference type="ARBA" id="ARBA00022801"/>
    </source>
</evidence>
<evidence type="ECO:0000256" key="1">
    <source>
        <dbReference type="ARBA" id="ARBA00001231"/>
    </source>
</evidence>
<evidence type="ECO:0000259" key="8">
    <source>
        <dbReference type="Pfam" id="PF02838"/>
    </source>
</evidence>
<evidence type="ECO:0000313" key="9">
    <source>
        <dbReference type="EMBL" id="SEE94844.1"/>
    </source>
</evidence>
<dbReference type="InterPro" id="IPR015883">
    <property type="entry name" value="Glyco_hydro_20_cat"/>
</dbReference>
<dbReference type="GO" id="GO:0004563">
    <property type="term" value="F:beta-N-acetylhexosaminidase activity"/>
    <property type="evidence" value="ECO:0007669"/>
    <property type="project" value="UniProtKB-EC"/>
</dbReference>
<dbReference type="Pfam" id="PF00728">
    <property type="entry name" value="Glyco_hydro_20"/>
    <property type="match status" value="2"/>
</dbReference>
<evidence type="ECO:0000256" key="3">
    <source>
        <dbReference type="ARBA" id="ARBA00012663"/>
    </source>
</evidence>
<name>A0A1H5MZV0_9MICO</name>
<dbReference type="CDD" id="cd06568">
    <property type="entry name" value="GH20_SpHex_like"/>
    <property type="match status" value="1"/>
</dbReference>
<evidence type="ECO:0000313" key="10">
    <source>
        <dbReference type="Proteomes" id="UP000199220"/>
    </source>
</evidence>
<sequence>MRLPLIPVPRSVQVPDGGAPVPLDGAVLVAPPGVAAYAAGLLGLPLAEVSDLAEASSAVVLSEQPGQGEEYTLRAGEGRIEVTGGAHGLLRGLATLVQLRDLDLPDAPAGAVPAVEISDGPRFAHRGLMVDIARHFFGVPTLERVIDLMARYQLNVLHLHLTDDQGWRIETPSRPELTEISGRTEAGGGPGGFLTGEQYAHLVGYATDRGIAVIPEIDMPGHCNAALHAVPELNSSGEAAPANTGIDVGFSMLRLDNPATAPFLTDVFTDLAAITPGEYLHVGGDEVWKMGEEEYAGFIDLLTGIVAETGKSPMLWGEAAVAGLPGDALIQLWDSNKDPAPIVAAAEQGAKVVLSPGKRVYLDMQYHEGYRLGQHWAGYVETRDSYDWDPLEYAPALPAEAVVGVEAAIWTETIVTEDDLFTMLLPRLAAAAEVAWSAQEDRDFDDFAARVREQAGIWRARGYAFYPSPQVFGES</sequence>
<keyword evidence="5" id="KW-0326">Glycosidase</keyword>
<feature type="active site" description="Proton donor" evidence="6">
    <location>
        <position position="286"/>
    </location>
</feature>
<dbReference type="Pfam" id="PF02838">
    <property type="entry name" value="Glyco_hydro_20b"/>
    <property type="match status" value="1"/>
</dbReference>
<evidence type="ECO:0000256" key="2">
    <source>
        <dbReference type="ARBA" id="ARBA00006285"/>
    </source>
</evidence>
<feature type="domain" description="Beta-hexosaminidase bacterial type N-terminal" evidence="8">
    <location>
        <begin position="4"/>
        <end position="119"/>
    </location>
</feature>
<dbReference type="InterPro" id="IPR015882">
    <property type="entry name" value="HEX_bac_N"/>
</dbReference>
<dbReference type="AlphaFoldDB" id="A0A1H5MZV0"/>
<protein>
    <recommendedName>
        <fullName evidence="3">beta-N-acetylhexosaminidase</fullName>
        <ecNumber evidence="3">3.2.1.52</ecNumber>
    </recommendedName>
</protein>
<feature type="domain" description="Glycoside hydrolase family 20 catalytic" evidence="7">
    <location>
        <begin position="123"/>
        <end position="289"/>
    </location>
</feature>
<dbReference type="Proteomes" id="UP000199220">
    <property type="component" value="Unassembled WGS sequence"/>
</dbReference>
<dbReference type="Gene3D" id="3.20.20.80">
    <property type="entry name" value="Glycosidases"/>
    <property type="match status" value="1"/>
</dbReference>
<dbReference type="Gene3D" id="3.30.379.10">
    <property type="entry name" value="Chitobiase/beta-hexosaminidase domain 2-like"/>
    <property type="match status" value="1"/>
</dbReference>
<dbReference type="SUPFAM" id="SSF51445">
    <property type="entry name" value="(Trans)glycosidases"/>
    <property type="match status" value="1"/>
</dbReference>
<evidence type="ECO:0000256" key="6">
    <source>
        <dbReference type="PIRSR" id="PIRSR625705-1"/>
    </source>
</evidence>
<dbReference type="InterPro" id="IPR017853">
    <property type="entry name" value="GH"/>
</dbReference>
<reference evidence="10" key="1">
    <citation type="submission" date="2016-10" db="EMBL/GenBank/DDBJ databases">
        <authorList>
            <person name="Varghese N."/>
            <person name="Submissions S."/>
        </authorList>
    </citation>
    <scope>NUCLEOTIDE SEQUENCE [LARGE SCALE GENOMIC DNA]</scope>
    <source>
        <strain evidence="10">DSM 21368</strain>
    </source>
</reference>
<dbReference type="STRING" id="648782.SAMN04488554_3796"/>
<keyword evidence="10" id="KW-1185">Reference proteome</keyword>
<evidence type="ECO:0000259" key="7">
    <source>
        <dbReference type="Pfam" id="PF00728"/>
    </source>
</evidence>
<comment type="catalytic activity">
    <reaction evidence="1">
        <text>Hydrolysis of terminal non-reducing N-acetyl-D-hexosamine residues in N-acetyl-beta-D-hexosaminides.</text>
        <dbReference type="EC" id="3.2.1.52"/>
    </reaction>
</comment>
<dbReference type="GO" id="GO:0016020">
    <property type="term" value="C:membrane"/>
    <property type="evidence" value="ECO:0007669"/>
    <property type="project" value="TreeGrafter"/>
</dbReference>
<dbReference type="InterPro" id="IPR029018">
    <property type="entry name" value="Hex-like_dom2"/>
</dbReference>
<feature type="domain" description="Glycoside hydrolase family 20 catalytic" evidence="7">
    <location>
        <begin position="297"/>
        <end position="438"/>
    </location>
</feature>
<organism evidence="9 10">
    <name type="scientific">Ruania alba</name>
    <dbReference type="NCBI Taxonomy" id="648782"/>
    <lineage>
        <taxon>Bacteria</taxon>
        <taxon>Bacillati</taxon>
        <taxon>Actinomycetota</taxon>
        <taxon>Actinomycetes</taxon>
        <taxon>Micrococcales</taxon>
        <taxon>Ruaniaceae</taxon>
        <taxon>Ruania</taxon>
    </lineage>
</organism>
<dbReference type="SUPFAM" id="SSF55545">
    <property type="entry name" value="beta-N-acetylhexosaminidase-like domain"/>
    <property type="match status" value="1"/>
</dbReference>
<gene>
    <name evidence="9" type="ORF">SAMN04488554_3796</name>
</gene>
<dbReference type="InterPro" id="IPR025705">
    <property type="entry name" value="Beta_hexosaminidase_sua/sub"/>
</dbReference>
<dbReference type="EC" id="3.2.1.52" evidence="3"/>
<dbReference type="GO" id="GO:0030203">
    <property type="term" value="P:glycosaminoglycan metabolic process"/>
    <property type="evidence" value="ECO:0007669"/>
    <property type="project" value="TreeGrafter"/>
</dbReference>
<dbReference type="PRINTS" id="PR00738">
    <property type="entry name" value="GLHYDRLASE20"/>
</dbReference>
<dbReference type="EMBL" id="FNTX01000002">
    <property type="protein sequence ID" value="SEE94844.1"/>
    <property type="molecule type" value="Genomic_DNA"/>
</dbReference>
<proteinExistence type="inferred from homology"/>
<dbReference type="PANTHER" id="PTHR22600">
    <property type="entry name" value="BETA-HEXOSAMINIDASE"/>
    <property type="match status" value="1"/>
</dbReference>
<dbReference type="GO" id="GO:0005975">
    <property type="term" value="P:carbohydrate metabolic process"/>
    <property type="evidence" value="ECO:0007669"/>
    <property type="project" value="InterPro"/>
</dbReference>
<accession>A0A1H5MZV0</accession>
<keyword evidence="4" id="KW-0378">Hydrolase</keyword>
<comment type="similarity">
    <text evidence="2">Belongs to the glycosyl hydrolase 20 family.</text>
</comment>